<comment type="caution">
    <text evidence="16">The sequence shown here is derived from an EMBL/GenBank/DDBJ whole genome shotgun (WGS) entry which is preliminary data.</text>
</comment>
<feature type="chain" id="PRO_5032641016" description="unspecific monooxygenase" evidence="15">
    <location>
        <begin position="26"/>
        <end position="1707"/>
    </location>
</feature>
<keyword evidence="6 14" id="KW-0349">Heme</keyword>
<keyword evidence="10" id="KW-0560">Oxidoreductase</keyword>
<evidence type="ECO:0000256" key="11">
    <source>
        <dbReference type="ARBA" id="ARBA00023004"/>
    </source>
</evidence>
<evidence type="ECO:0000256" key="6">
    <source>
        <dbReference type="ARBA" id="ARBA00022617"/>
    </source>
</evidence>
<name>A0A835ZTW8_SHEEP</name>
<dbReference type="GO" id="GO:0006805">
    <property type="term" value="P:xenobiotic metabolic process"/>
    <property type="evidence" value="ECO:0007669"/>
    <property type="project" value="TreeGrafter"/>
</dbReference>
<evidence type="ECO:0000256" key="10">
    <source>
        <dbReference type="ARBA" id="ARBA00023002"/>
    </source>
</evidence>
<dbReference type="EC" id="1.14.14.1" evidence="5"/>
<dbReference type="PANTHER" id="PTHR24300">
    <property type="entry name" value="CYTOCHROME P450 508A4-RELATED"/>
    <property type="match status" value="1"/>
</dbReference>
<organism evidence="16 17">
    <name type="scientific">Ovis aries</name>
    <name type="common">Sheep</name>
    <dbReference type="NCBI Taxonomy" id="9940"/>
    <lineage>
        <taxon>Eukaryota</taxon>
        <taxon>Metazoa</taxon>
        <taxon>Chordata</taxon>
        <taxon>Craniata</taxon>
        <taxon>Vertebrata</taxon>
        <taxon>Euteleostomi</taxon>
        <taxon>Mammalia</taxon>
        <taxon>Eutheria</taxon>
        <taxon>Laurasiatheria</taxon>
        <taxon>Artiodactyla</taxon>
        <taxon>Ruminantia</taxon>
        <taxon>Pecora</taxon>
        <taxon>Bovidae</taxon>
        <taxon>Caprinae</taxon>
        <taxon>Ovis</taxon>
    </lineage>
</organism>
<dbReference type="GO" id="GO:0005506">
    <property type="term" value="F:iron ion binding"/>
    <property type="evidence" value="ECO:0007669"/>
    <property type="project" value="InterPro"/>
</dbReference>
<keyword evidence="15" id="KW-0732">Signal</keyword>
<dbReference type="EMBL" id="JAEMGP010000022">
    <property type="protein sequence ID" value="KAG5195888.1"/>
    <property type="molecule type" value="Genomic_DNA"/>
</dbReference>
<evidence type="ECO:0000256" key="7">
    <source>
        <dbReference type="ARBA" id="ARBA00022723"/>
    </source>
</evidence>
<proteinExistence type="inferred from homology"/>
<evidence type="ECO:0000313" key="16">
    <source>
        <dbReference type="EMBL" id="KAG5195888.1"/>
    </source>
</evidence>
<dbReference type="InterPro" id="IPR017972">
    <property type="entry name" value="Cyt_P450_CS"/>
</dbReference>
<dbReference type="InterPro" id="IPR050182">
    <property type="entry name" value="Cytochrome_P450_fam2"/>
</dbReference>
<dbReference type="GO" id="GO:0005789">
    <property type="term" value="C:endoplasmic reticulum membrane"/>
    <property type="evidence" value="ECO:0007669"/>
    <property type="project" value="UniProtKB-SubCell"/>
</dbReference>
<evidence type="ECO:0000256" key="13">
    <source>
        <dbReference type="ARBA" id="ARBA00023136"/>
    </source>
</evidence>
<dbReference type="InterPro" id="IPR002401">
    <property type="entry name" value="Cyt_P450_E_grp-I"/>
</dbReference>
<keyword evidence="11 14" id="KW-0408">Iron</keyword>
<keyword evidence="13" id="KW-0472">Membrane</keyword>
<dbReference type="PRINTS" id="PR00463">
    <property type="entry name" value="EP450I"/>
</dbReference>
<accession>A0A835ZTW8</accession>
<dbReference type="FunFam" id="1.10.630.10:FF:000238">
    <property type="entry name" value="Cytochrome P450 2A6"/>
    <property type="match status" value="1"/>
</dbReference>
<evidence type="ECO:0000313" key="17">
    <source>
        <dbReference type="Proteomes" id="UP000664991"/>
    </source>
</evidence>
<keyword evidence="8" id="KW-0256">Endoplasmic reticulum</keyword>
<evidence type="ECO:0000256" key="4">
    <source>
        <dbReference type="ARBA" id="ARBA00010617"/>
    </source>
</evidence>
<feature type="signal peptide" evidence="15">
    <location>
        <begin position="1"/>
        <end position="25"/>
    </location>
</feature>
<keyword evidence="7 14" id="KW-0479">Metal-binding</keyword>
<dbReference type="Pfam" id="PF00067">
    <property type="entry name" value="p450"/>
    <property type="match status" value="5"/>
</dbReference>
<dbReference type="PROSITE" id="PS00086">
    <property type="entry name" value="CYTOCHROME_P450"/>
    <property type="match status" value="3"/>
</dbReference>
<dbReference type="SUPFAM" id="SSF48264">
    <property type="entry name" value="Cytochrome P450"/>
    <property type="match status" value="6"/>
</dbReference>
<dbReference type="FunFam" id="1.10.630.10:FF:000299">
    <property type="entry name" value="Cytochrome P450 2C9"/>
    <property type="match status" value="3"/>
</dbReference>
<evidence type="ECO:0000256" key="9">
    <source>
        <dbReference type="ARBA" id="ARBA00022848"/>
    </source>
</evidence>
<evidence type="ECO:0000256" key="8">
    <source>
        <dbReference type="ARBA" id="ARBA00022824"/>
    </source>
</evidence>
<evidence type="ECO:0000256" key="3">
    <source>
        <dbReference type="ARBA" id="ARBA00004406"/>
    </source>
</evidence>
<dbReference type="GO" id="GO:0016712">
    <property type="term" value="F:oxidoreductase activity, acting on paired donors, with incorporation or reduction of molecular oxygen, reduced flavin or flavoprotein as one donor, and incorporation of one atom of oxygen"/>
    <property type="evidence" value="ECO:0007669"/>
    <property type="project" value="UniProtKB-EC"/>
</dbReference>
<evidence type="ECO:0000256" key="15">
    <source>
        <dbReference type="SAM" id="SignalP"/>
    </source>
</evidence>
<dbReference type="PANTHER" id="PTHR24300:SF423">
    <property type="entry name" value="CYTOCHROME P450 2C18"/>
    <property type="match status" value="1"/>
</dbReference>
<dbReference type="GO" id="GO:0020037">
    <property type="term" value="F:heme binding"/>
    <property type="evidence" value="ECO:0007669"/>
    <property type="project" value="InterPro"/>
</dbReference>
<comment type="subcellular location">
    <subcellularLocation>
        <location evidence="3">Endoplasmic reticulum membrane</location>
        <topology evidence="3">Peripheral membrane protein</topology>
    </subcellularLocation>
    <subcellularLocation>
        <location evidence="2">Microsome membrane</location>
        <topology evidence="2">Peripheral membrane protein</topology>
    </subcellularLocation>
</comment>
<dbReference type="GO" id="GO:0006082">
    <property type="term" value="P:organic acid metabolic process"/>
    <property type="evidence" value="ECO:0007669"/>
    <property type="project" value="TreeGrafter"/>
</dbReference>
<keyword evidence="9" id="KW-0492">Microsome</keyword>
<dbReference type="InterPro" id="IPR036396">
    <property type="entry name" value="Cyt_P450_sf"/>
</dbReference>
<dbReference type="InterPro" id="IPR001128">
    <property type="entry name" value="Cyt_P450"/>
</dbReference>
<protein>
    <recommendedName>
        <fullName evidence="5">unspecific monooxygenase</fullName>
        <ecNumber evidence="5">1.14.14.1</ecNumber>
    </recommendedName>
</protein>
<evidence type="ECO:0000256" key="14">
    <source>
        <dbReference type="PIRSR" id="PIRSR602401-1"/>
    </source>
</evidence>
<sequence>MDLAVVLVLCLSCLLLLSLWKQSSGKGKLPPGPTPLPILGNILQLDVKNIGKSLSNLSNTYGPVFTVYFGLRPAVVLHGYEAVKEALIDQGEEFSGRGNPPMSQRVNKGYGIIFSNGKRWKETRRFCLMTLRNFGMGKRSIENRVQEEARCLVEELRKTNGSPCDPTFLLGCAPCNVICSIIFQNRFDYTDQNFRNLLEKFNENLRIVSSPWIQICNSFPILIDYFPGSHNKVFKNFAYVRSYVLEKVKEHQATLDINNPRDFIDCFLIKMEQEKHNQEMEFTFENLIACVFDLFGAGTQTTSTTLRYGLLLLLKHPEVTAKVQEEIDRVIGRHRSPCMQDRSHMPYMDAVVHEIQRYIDLVPTNLPHAVTRDVKFRNYLIPKGTTIVTSLSSVLHDDKEFPNPEVFDPAHFLDESGNFKKSDYFMAFSAGKRNCVGEGLARMELFLFLTTILQKFTLESVVDPKDLDTAPVSSGFGHVPPPYQIRFTPLSEAYGPVFTVYFGMKPTVVLYGYEAVKETLIWEKSFLEEAVSHCLKELAKAMVGILFSNERRWKETRCFSLMTLWNFGMEKRSIEDRVQEEARCLVEELQKTNAKVQEETDHVLGRHQSPCMEDRSLMPYMDVVVHGIQRYVDLVPSSLPHVMTRDIKFRNYLIPKLSKVYGPVFTVYFGMKPTVVLHGYEAVKEALIDLGEEFSGRGSFPVIQRTVKGYGIVFSNGKTWKETRRFSLMTLRNFGMGKRSIEDRVQEEARCLVEELRKTNGLPCDPTFILGCAPCNVICSIIFQNRFDYKDQSFLNLMKTVNENIKILGSPWMQVLNIFPVLLDFFPWSYKKFSTNIAYVKNYVLEKTREHQASLDINNPRDFIDCFLIKMEQEKHNHQSEYTFENLTIAVSDLFGAGTETTSTTLRYGLLLLLKHPEVTAKIQEEIDHVIGRHRSPCMQDRTRMPYMDAVVHEIQRYIDLAPTSVPHAVNCDVKFRNYLIPKGTDILTSLTSVLYDDKEFPNPEVFDPGHFLDENGNFRKSDYFMAFSAGKRVCVGEGLARMELFLFLTTILQKFTLKSLVDPKDIDTTPAVTGIANVPPPYQLSEAYSPVFTVYFGMKPMVVLHGYEAVKEALIDVGEEFSGRGSFRVLERTTKIDAKVQGEIDRVIGRHRSPCMQDRSHMPYTDAVIHEIQRYIDLIPTSLPHAVTHDIKFRNYLIPKGTNILTSLTSVLHDGKEFPNPEVFDPGHFLDESGNFRKSDYFMAFSTAFRYDLGLKVNDGHENRTFLKKDIVLSKVYGPVFTVYFGMKPIVVLHGYEAVKEALIDLGEEFSGRGTFPLAERANVTNGILFSNGKTWKEMRRFSLMTLRNFGMGKRSIEDRVQEEARCLVEELRKTNGLPCDPTFILGCAPCNVICSIIFQNRFDYKDPIFLDIMEKLNEILRILSSPWVQVCNSFPALIDYLPGSHNKIIKNAADLKSYVLKKAMEHKASLDINNPRDYIDCFLIKMEQEKQNQQLEFTLENLTTTVFDLFGAGTETTSTTLRYGLLLLLKHPEVTAKVQEEIDHVIGRHRSPCMQDRSHMPYTDAVVHEIQRYIDLVPSSLPHMVTHDIEFRNYIIPKGTGVLVSLSSVLYDDKVFPNPEMFDPGHFLDESGNFKKSDYFMPFSAGKRICAGEGLARMEVFLFLTSILQKFTLKSVVDPKDIDTTPTANGFASVPPPYKLCFIPL</sequence>
<evidence type="ECO:0000256" key="1">
    <source>
        <dbReference type="ARBA" id="ARBA00001971"/>
    </source>
</evidence>
<gene>
    <name evidence="16" type="ORF">JEQ12_011524</name>
</gene>
<dbReference type="PRINTS" id="PR00385">
    <property type="entry name" value="P450"/>
</dbReference>
<dbReference type="Gene3D" id="1.10.630.10">
    <property type="entry name" value="Cytochrome P450"/>
    <property type="match status" value="7"/>
</dbReference>
<keyword evidence="12" id="KW-0503">Monooxygenase</keyword>
<dbReference type="Proteomes" id="UP000664991">
    <property type="component" value="Unassembled WGS sequence"/>
</dbReference>
<dbReference type="CDD" id="cd20665">
    <property type="entry name" value="CYP2C-like"/>
    <property type="match status" value="3"/>
</dbReference>
<evidence type="ECO:0000256" key="5">
    <source>
        <dbReference type="ARBA" id="ARBA00012109"/>
    </source>
</evidence>
<evidence type="ECO:0000256" key="2">
    <source>
        <dbReference type="ARBA" id="ARBA00004174"/>
    </source>
</evidence>
<comment type="similarity">
    <text evidence="4">Belongs to the cytochrome P450 family.</text>
</comment>
<feature type="binding site" description="axial binding residue" evidence="14">
    <location>
        <position position="1652"/>
    </location>
    <ligand>
        <name>heme</name>
        <dbReference type="ChEBI" id="CHEBI:30413"/>
    </ligand>
    <ligandPart>
        <name>Fe</name>
        <dbReference type="ChEBI" id="CHEBI:18248"/>
    </ligandPart>
</feature>
<evidence type="ECO:0000256" key="12">
    <source>
        <dbReference type="ARBA" id="ARBA00023033"/>
    </source>
</evidence>
<reference evidence="16 17" key="1">
    <citation type="submission" date="2020-12" db="EMBL/GenBank/DDBJ databases">
        <title>De novo assembly of Tibetan sheep genome.</title>
        <authorList>
            <person name="Li X."/>
        </authorList>
    </citation>
    <scope>NUCLEOTIDE SEQUENCE [LARGE SCALE GENOMIC DNA]</scope>
    <source>
        <tissue evidence="16">Heart</tissue>
    </source>
</reference>
<comment type="cofactor">
    <cofactor evidence="1 14">
        <name>heme</name>
        <dbReference type="ChEBI" id="CHEBI:30413"/>
    </cofactor>
</comment>